<dbReference type="GO" id="GO:0006529">
    <property type="term" value="P:asparagine biosynthetic process"/>
    <property type="evidence" value="ECO:0007669"/>
    <property type="project" value="InterPro"/>
</dbReference>
<dbReference type="Proteomes" id="UP000434052">
    <property type="component" value="Unassembled WGS sequence"/>
</dbReference>
<dbReference type="PANTHER" id="PTHR43284">
    <property type="entry name" value="ASPARAGINE SYNTHETASE (GLUTAMINE-HYDROLYZING)"/>
    <property type="match status" value="1"/>
</dbReference>
<evidence type="ECO:0000256" key="3">
    <source>
        <dbReference type="ARBA" id="ARBA00048741"/>
    </source>
</evidence>
<evidence type="ECO:0000313" key="5">
    <source>
        <dbReference type="EMBL" id="QJT11076.1"/>
    </source>
</evidence>
<dbReference type="EMBL" id="CP039543">
    <property type="protein sequence ID" value="QJT11076.1"/>
    <property type="molecule type" value="Genomic_DNA"/>
</dbReference>
<dbReference type="Proteomes" id="UP000503251">
    <property type="component" value="Chromosome"/>
</dbReference>
<dbReference type="InterPro" id="IPR001962">
    <property type="entry name" value="Asn_synthase"/>
</dbReference>
<dbReference type="InterPro" id="IPR014729">
    <property type="entry name" value="Rossmann-like_a/b/a_fold"/>
</dbReference>
<dbReference type="SUPFAM" id="SSF52402">
    <property type="entry name" value="Adenine nucleotide alpha hydrolases-like"/>
    <property type="match status" value="1"/>
</dbReference>
<evidence type="ECO:0000259" key="4">
    <source>
        <dbReference type="Pfam" id="PF00733"/>
    </source>
</evidence>
<reference evidence="5 8" key="2">
    <citation type="submission" date="2019-04" db="EMBL/GenBank/DDBJ databases">
        <title>Isolation and culture of sulfate reducing bacteria from the cold seep of the South China Sea.</title>
        <authorList>
            <person name="Sun C."/>
            <person name="Liu R."/>
        </authorList>
    </citation>
    <scope>NUCLEOTIDE SEQUENCE [LARGE SCALE GENOMIC DNA]</scope>
    <source>
        <strain evidence="5 8">CS1</strain>
    </source>
</reference>
<dbReference type="EMBL" id="QMIF01000014">
    <property type="protein sequence ID" value="TVM31741.1"/>
    <property type="molecule type" value="Genomic_DNA"/>
</dbReference>
<proteinExistence type="predicted"/>
<keyword evidence="8" id="KW-1185">Reference proteome</keyword>
<dbReference type="OrthoDB" id="9763290at2"/>
<dbReference type="EC" id="6.3.5.4" evidence="2"/>
<dbReference type="SUPFAM" id="SSF56235">
    <property type="entry name" value="N-terminal nucleophile aminohydrolases (Ntn hydrolases)"/>
    <property type="match status" value="1"/>
</dbReference>
<feature type="domain" description="Asparagine synthetase" evidence="4">
    <location>
        <begin position="240"/>
        <end position="422"/>
    </location>
</feature>
<dbReference type="AlphaFoldDB" id="A0A6P1ZE05"/>
<comment type="catalytic activity">
    <reaction evidence="3">
        <text>L-aspartate + L-glutamine + ATP + H2O = L-asparagine + L-glutamate + AMP + diphosphate + H(+)</text>
        <dbReference type="Rhea" id="RHEA:12228"/>
        <dbReference type="ChEBI" id="CHEBI:15377"/>
        <dbReference type="ChEBI" id="CHEBI:15378"/>
        <dbReference type="ChEBI" id="CHEBI:29985"/>
        <dbReference type="ChEBI" id="CHEBI:29991"/>
        <dbReference type="ChEBI" id="CHEBI:30616"/>
        <dbReference type="ChEBI" id="CHEBI:33019"/>
        <dbReference type="ChEBI" id="CHEBI:58048"/>
        <dbReference type="ChEBI" id="CHEBI:58359"/>
        <dbReference type="ChEBI" id="CHEBI:456215"/>
        <dbReference type="EC" id="6.3.5.4"/>
    </reaction>
</comment>
<protein>
    <recommendedName>
        <fullName evidence="2">asparagine synthase (glutamine-hydrolyzing)</fullName>
        <ecNumber evidence="2">6.3.5.4</ecNumber>
    </recommendedName>
</protein>
<gene>
    <name evidence="6" type="ORF">DQK91_17550</name>
    <name evidence="5" type="ORF">E8L03_20125</name>
</gene>
<name>A0A6P1ZE05_9BACT</name>
<dbReference type="GO" id="GO:0005829">
    <property type="term" value="C:cytosol"/>
    <property type="evidence" value="ECO:0007669"/>
    <property type="project" value="TreeGrafter"/>
</dbReference>
<evidence type="ECO:0000313" key="7">
    <source>
        <dbReference type="Proteomes" id="UP000434052"/>
    </source>
</evidence>
<accession>A0A6P1ZE05</accession>
<evidence type="ECO:0000313" key="6">
    <source>
        <dbReference type="EMBL" id="TVM31741.1"/>
    </source>
</evidence>
<dbReference type="PANTHER" id="PTHR43284:SF1">
    <property type="entry name" value="ASPARAGINE SYNTHETASE"/>
    <property type="match status" value="1"/>
</dbReference>
<dbReference type="GO" id="GO:0004066">
    <property type="term" value="F:asparagine synthase (glutamine-hydrolyzing) activity"/>
    <property type="evidence" value="ECO:0007669"/>
    <property type="project" value="UniProtKB-EC"/>
</dbReference>
<comment type="pathway">
    <text evidence="1">Amino-acid biosynthesis; L-asparagine biosynthesis; L-asparagine from L-aspartate (L-Gln route): step 1/1.</text>
</comment>
<dbReference type="InterPro" id="IPR029055">
    <property type="entry name" value="Ntn_hydrolases_N"/>
</dbReference>
<evidence type="ECO:0000313" key="8">
    <source>
        <dbReference type="Proteomes" id="UP000503251"/>
    </source>
</evidence>
<sequence>MNDFFFSTNPDDADLLESLIKRRCDDTCAIVTRTGAWGVFGSIHRISTAHTFIEGPDLLLILLGSPSFLGRHCATPGAAENEPALAALVAQAFESQQTICWKDHFNGPFALLAVQKSTGNVLLATDMLEFTPIYHTEYTRRGEPAFCCGTQINIVADLSGQDALDPVSIAECILFKTPTSPYTLLENIRTMPPASELRRGQDARLTIASYWLPVEPERIDFTLEECAAELRRITESNVRQVDQDYDAIGILLSGGSDSRVVASLLHGNPKVEALTFSESANRESALAERIAEVAELKFRLYTQNSDYYLDHIDACSELAGFDNFFIHSHVLSAWRRMGLHEKDVILGGFFSDVLLKGNQLPQKPLIHGTCVKVIDRKALAMPTNPALSPELQDAAHNRRQVYLDMLKAFRPRTYKEFEVVYSVGMDDALSYYAINRRFFNPHEVFSDNRVVELSCRTPYRWKINGTLFRTAFQDIFRLYRSVPHTSGMYCHLDSYRNMPYCIAATASRKIKILLNKLVRPGANVDPWRQSPNIVEEAARRSYFEADLNTEAFRDGVGGAIDVPTLIRSTPPKPLLIVMQIARYLQTHTPPPRS</sequence>
<dbReference type="Gene3D" id="3.40.50.620">
    <property type="entry name" value="HUPs"/>
    <property type="match status" value="1"/>
</dbReference>
<reference evidence="6 7" key="1">
    <citation type="submission" date="2018-06" db="EMBL/GenBank/DDBJ databases">
        <title>Complete genome of Desulfovibrio marinus P48SEP.</title>
        <authorList>
            <person name="Crispim J.S."/>
            <person name="Vidigal P.M.P."/>
            <person name="Silva L.C.F."/>
            <person name="Araujo L.C."/>
            <person name="Laguardia C.N."/>
            <person name="Dias R.S."/>
            <person name="Sousa M.P."/>
            <person name="Paula S.O."/>
            <person name="Silva C."/>
        </authorList>
    </citation>
    <scope>NUCLEOTIDE SEQUENCE [LARGE SCALE GENOMIC DNA]</scope>
    <source>
        <strain evidence="6 7">P48SEP</strain>
    </source>
</reference>
<dbReference type="Pfam" id="PF00733">
    <property type="entry name" value="Asn_synthase"/>
    <property type="match status" value="1"/>
</dbReference>
<organism evidence="6 7">
    <name type="scientific">Oceanidesulfovibrio marinus</name>
    <dbReference type="NCBI Taxonomy" id="370038"/>
    <lineage>
        <taxon>Bacteria</taxon>
        <taxon>Pseudomonadati</taxon>
        <taxon>Thermodesulfobacteriota</taxon>
        <taxon>Desulfovibrionia</taxon>
        <taxon>Desulfovibrionales</taxon>
        <taxon>Desulfovibrionaceae</taxon>
        <taxon>Oceanidesulfovibrio</taxon>
    </lineage>
</organism>
<dbReference type="InterPro" id="IPR051786">
    <property type="entry name" value="ASN_synthetase/amidase"/>
</dbReference>
<evidence type="ECO:0000256" key="2">
    <source>
        <dbReference type="ARBA" id="ARBA00012737"/>
    </source>
</evidence>
<evidence type="ECO:0000256" key="1">
    <source>
        <dbReference type="ARBA" id="ARBA00005187"/>
    </source>
</evidence>
<dbReference type="RefSeq" id="WP_144306700.1">
    <property type="nucleotide sequence ID" value="NZ_CP039543.1"/>
</dbReference>